<reference evidence="2 3" key="1">
    <citation type="submission" date="2020-01" db="EMBL/GenBank/DDBJ databases">
        <title>Insect and environment-associated Actinomycetes.</title>
        <authorList>
            <person name="Currrie C."/>
            <person name="Chevrette M."/>
            <person name="Carlson C."/>
            <person name="Stubbendieck R."/>
            <person name="Wendt-Pienkowski E."/>
        </authorList>
    </citation>
    <scope>NUCLEOTIDE SEQUENCE [LARGE SCALE GENOMIC DNA]</scope>
    <source>
        <strain evidence="2 3">SID8386</strain>
    </source>
</reference>
<organism evidence="2 3">
    <name type="scientific">Amycolatopsis rubida</name>
    <dbReference type="NCBI Taxonomy" id="112413"/>
    <lineage>
        <taxon>Bacteria</taxon>
        <taxon>Bacillati</taxon>
        <taxon>Actinomycetota</taxon>
        <taxon>Actinomycetes</taxon>
        <taxon>Pseudonocardiales</taxon>
        <taxon>Pseudonocardiaceae</taxon>
        <taxon>Amycolatopsis</taxon>
    </lineage>
</organism>
<accession>A0ABX0BWC6</accession>
<evidence type="ECO:0000313" key="3">
    <source>
        <dbReference type="Proteomes" id="UP000470404"/>
    </source>
</evidence>
<dbReference type="PANTHER" id="PTHR33608:SF14">
    <property type="entry name" value="POSSIBLE CONSERVED SECRETED PROTEIN"/>
    <property type="match status" value="1"/>
</dbReference>
<proteinExistence type="predicted"/>
<dbReference type="InterPro" id="IPR002881">
    <property type="entry name" value="DUF58"/>
</dbReference>
<dbReference type="EMBL" id="JAAGNC010000126">
    <property type="protein sequence ID" value="NEC58760.1"/>
    <property type="molecule type" value="Genomic_DNA"/>
</dbReference>
<protein>
    <submittedName>
        <fullName evidence="2">DUF58 domain-containing protein</fullName>
    </submittedName>
</protein>
<dbReference type="Pfam" id="PF01882">
    <property type="entry name" value="DUF58"/>
    <property type="match status" value="1"/>
</dbReference>
<feature type="domain" description="DUF58" evidence="1">
    <location>
        <begin position="185"/>
        <end position="331"/>
    </location>
</feature>
<dbReference type="RefSeq" id="WP_067588521.1">
    <property type="nucleotide sequence ID" value="NZ_JAAGNC010000126.1"/>
</dbReference>
<dbReference type="Proteomes" id="UP000470404">
    <property type="component" value="Unassembled WGS sequence"/>
</dbReference>
<gene>
    <name evidence="2" type="ORF">G3I59_24940</name>
</gene>
<dbReference type="PANTHER" id="PTHR33608">
    <property type="entry name" value="BLL2464 PROTEIN"/>
    <property type="match status" value="1"/>
</dbReference>
<evidence type="ECO:0000259" key="1">
    <source>
        <dbReference type="Pfam" id="PF01882"/>
    </source>
</evidence>
<name>A0ABX0BWC6_9PSEU</name>
<comment type="caution">
    <text evidence="2">The sequence shown here is derived from an EMBL/GenBank/DDBJ whole genome shotgun (WGS) entry which is preliminary data.</text>
</comment>
<keyword evidence="3" id="KW-1185">Reference proteome</keyword>
<sequence>MNTVAAQWHPTRLALALATCAGLTVLAAAVLGKLELLAFAAPLLGALANSRREPPAGSLAVDIALADERCLENDEVHLTVDVRPEGTVDDITVSLRSPVAEASTKNGRTFTVRPHRWGRWSLRPRVTAYAFSGLVETNVPAGGRELRVYPRAVPPELLPRPADLPDRVGVHIGRKRGSGIEFAAVRPYQPGDSLGRINWAVSSRRRGLHVTDRIAEQAAEIVAVVDTFSDVAQPGASTLDLGVRGAASVVRAALRRGDRAGVVSLGGVLRWIGPDVGERQYYRIADTVLEARLDDAVVQPDLARIPRPALPSRAAVVLFSPLLDERALTSVHDVRRRGCPLLVVDTLRAEPPGDPGSRIDEIARRVWRLERRTVLAQLADAGIPVVAWAGGQWLDDVLGPLARRPLPGRTA</sequence>
<evidence type="ECO:0000313" key="2">
    <source>
        <dbReference type="EMBL" id="NEC58760.1"/>
    </source>
</evidence>